<sequence>MEMQSDSLAVKKKNGPAQCAGNRGWAEDGEKRPEAHGAKARPPRAITASRAIVGTPPRWRVTNAGPSSGRSTGKHRGELPYGNDKLSSVWELRQGRAEQGRAGATPLTLGEMEMDGARDPSSPFQSWRRLTLAHLTRVTCAAISPSYDHQVTADSSRNHSLPTIEITER</sequence>
<proteinExistence type="predicted"/>
<evidence type="ECO:0000313" key="2">
    <source>
        <dbReference type="EMBL" id="KAF6838762.1"/>
    </source>
</evidence>
<reference evidence="2" key="1">
    <citation type="journal article" date="2020" name="Phytopathology">
        <title>Genome Sequence Resources of Colletotrichum truncatum, C. plurivorum, C. musicola, and C. sojae: Four Species Pathogenic to Soybean (Glycine max).</title>
        <authorList>
            <person name="Rogerio F."/>
            <person name="Boufleur T.R."/>
            <person name="Ciampi-Guillardi M."/>
            <person name="Sukno S.A."/>
            <person name="Thon M.R."/>
            <person name="Massola Junior N.S."/>
            <person name="Baroncelli R."/>
        </authorList>
    </citation>
    <scope>NUCLEOTIDE SEQUENCE</scope>
    <source>
        <strain evidence="2">LFN00145</strain>
    </source>
</reference>
<organism evidence="2 3">
    <name type="scientific">Colletotrichum plurivorum</name>
    <dbReference type="NCBI Taxonomy" id="2175906"/>
    <lineage>
        <taxon>Eukaryota</taxon>
        <taxon>Fungi</taxon>
        <taxon>Dikarya</taxon>
        <taxon>Ascomycota</taxon>
        <taxon>Pezizomycotina</taxon>
        <taxon>Sordariomycetes</taxon>
        <taxon>Hypocreomycetidae</taxon>
        <taxon>Glomerellales</taxon>
        <taxon>Glomerellaceae</taxon>
        <taxon>Colletotrichum</taxon>
        <taxon>Colletotrichum orchidearum species complex</taxon>
    </lineage>
</organism>
<feature type="compositionally biased region" description="Basic and acidic residues" evidence="1">
    <location>
        <begin position="25"/>
        <end position="37"/>
    </location>
</feature>
<feature type="compositionally biased region" description="Polar residues" evidence="1">
    <location>
        <begin position="148"/>
        <end position="161"/>
    </location>
</feature>
<comment type="caution">
    <text evidence="2">The sequence shown here is derived from an EMBL/GenBank/DDBJ whole genome shotgun (WGS) entry which is preliminary data.</text>
</comment>
<gene>
    <name evidence="2" type="ORF">CPLU01_02295</name>
</gene>
<accession>A0A8H6KW51</accession>
<dbReference type="EMBL" id="WIGO01000017">
    <property type="protein sequence ID" value="KAF6838762.1"/>
    <property type="molecule type" value="Genomic_DNA"/>
</dbReference>
<evidence type="ECO:0000256" key="1">
    <source>
        <dbReference type="SAM" id="MobiDB-lite"/>
    </source>
</evidence>
<dbReference type="Proteomes" id="UP000654918">
    <property type="component" value="Unassembled WGS sequence"/>
</dbReference>
<feature type="region of interest" description="Disordered" evidence="1">
    <location>
        <begin position="1"/>
        <end position="83"/>
    </location>
</feature>
<dbReference type="AlphaFoldDB" id="A0A8H6KW51"/>
<evidence type="ECO:0000313" key="3">
    <source>
        <dbReference type="Proteomes" id="UP000654918"/>
    </source>
</evidence>
<feature type="region of interest" description="Disordered" evidence="1">
    <location>
        <begin position="148"/>
        <end position="169"/>
    </location>
</feature>
<protein>
    <submittedName>
        <fullName evidence="2">Uncharacterized protein</fullName>
    </submittedName>
</protein>
<name>A0A8H6KW51_9PEZI</name>
<keyword evidence="3" id="KW-1185">Reference proteome</keyword>